<name>A0A2P2R1L4_RHIMU</name>
<proteinExistence type="predicted"/>
<sequence length="41" mass="4775">MFYFRLNLKLLAHCSEEFHTLIHQPCMTTGTQQCNKCDTIG</sequence>
<reference evidence="1" key="1">
    <citation type="submission" date="2018-02" db="EMBL/GenBank/DDBJ databases">
        <title>Rhizophora mucronata_Transcriptome.</title>
        <authorList>
            <person name="Meera S.P."/>
            <person name="Sreeshan A."/>
            <person name="Augustine A."/>
        </authorList>
    </citation>
    <scope>NUCLEOTIDE SEQUENCE</scope>
    <source>
        <tissue evidence="1">Leaf</tissue>
    </source>
</reference>
<dbReference type="AlphaFoldDB" id="A0A2P2R1L4"/>
<protein>
    <submittedName>
        <fullName evidence="1">Uncharacterized protein</fullName>
    </submittedName>
</protein>
<evidence type="ECO:0000313" key="1">
    <source>
        <dbReference type="EMBL" id="MBX73156.1"/>
    </source>
</evidence>
<accession>A0A2P2R1L4</accession>
<organism evidence="1">
    <name type="scientific">Rhizophora mucronata</name>
    <name type="common">Asiatic mangrove</name>
    <dbReference type="NCBI Taxonomy" id="61149"/>
    <lineage>
        <taxon>Eukaryota</taxon>
        <taxon>Viridiplantae</taxon>
        <taxon>Streptophyta</taxon>
        <taxon>Embryophyta</taxon>
        <taxon>Tracheophyta</taxon>
        <taxon>Spermatophyta</taxon>
        <taxon>Magnoliopsida</taxon>
        <taxon>eudicotyledons</taxon>
        <taxon>Gunneridae</taxon>
        <taxon>Pentapetalae</taxon>
        <taxon>rosids</taxon>
        <taxon>fabids</taxon>
        <taxon>Malpighiales</taxon>
        <taxon>Rhizophoraceae</taxon>
        <taxon>Rhizophora</taxon>
    </lineage>
</organism>
<dbReference type="EMBL" id="GGEC01092672">
    <property type="protein sequence ID" value="MBX73156.1"/>
    <property type="molecule type" value="Transcribed_RNA"/>
</dbReference>